<proteinExistence type="predicted"/>
<organism evidence="2 3">
    <name type="scientific">Halobacteriovorax marinus</name>
    <dbReference type="NCBI Taxonomy" id="97084"/>
    <lineage>
        <taxon>Bacteria</taxon>
        <taxon>Pseudomonadati</taxon>
        <taxon>Bdellovibrionota</taxon>
        <taxon>Bacteriovoracia</taxon>
        <taxon>Bacteriovoracales</taxon>
        <taxon>Halobacteriovoraceae</taxon>
        <taxon>Halobacteriovorax</taxon>
    </lineage>
</organism>
<protein>
    <submittedName>
        <fullName evidence="2">Uncharacterized protein</fullName>
    </submittedName>
</protein>
<evidence type="ECO:0000256" key="1">
    <source>
        <dbReference type="SAM" id="SignalP"/>
    </source>
</evidence>
<gene>
    <name evidence="2" type="ORF">A9Q84_03540</name>
</gene>
<evidence type="ECO:0000313" key="3">
    <source>
        <dbReference type="Proteomes" id="UP000196531"/>
    </source>
</evidence>
<keyword evidence="1" id="KW-0732">Signal</keyword>
<dbReference type="EMBL" id="MAAO01000004">
    <property type="protein sequence ID" value="OUR98496.1"/>
    <property type="molecule type" value="Genomic_DNA"/>
</dbReference>
<sequence>MKNFILIYVLLVSNFSMGSSKNLSNSFYDNVHLGERQTPEYFGPLSPSYKFSNQLGKITFEDTEFFDYYIPRITTEGLHKLNYMWKHEFPVKSNCPDFYLNKNIEYIRYLNRLLSVSYIFESLKEYHSLMYEIGGNENLCSLDWKKTLNQCRPKSLEMKKFIKRAKTRYLENWNAGKLNKLNKSDRKTWLKNFRTLRPRGVAKVRTFKNLIEHGISSEQFTLKNSQQALGNVCKDDLNLMLTLCSEKDDVYGLSYIPESIELLYKSNAANVINSGGHGLSCLKRYSKLFSSKERLYPDLQLIFALISKQLSVSNSRYAQGELFLPGALKEFDDKGLGDFLFVEQKVKPKSKPKPIIVIKPKPKPKPKPVPKPVVVVVKPMPKPKPIPKAVVKVSAFEQAVATLLFKRKKSVSVNMKLMKNDFIFTKAMIRALKAPLKDYQTREALSDMKKYDGLGKKSEPMRLIFLKYLIENNLHQGLYNITSIVGERFWLLNDIDGKTRPVYAEIVNNKETNYKWQLNILDFYKIDK</sequence>
<dbReference type="Proteomes" id="UP000196531">
    <property type="component" value="Unassembled WGS sequence"/>
</dbReference>
<evidence type="ECO:0000313" key="2">
    <source>
        <dbReference type="EMBL" id="OUR98496.1"/>
    </source>
</evidence>
<accession>A0A1Y5FA64</accession>
<reference evidence="3" key="1">
    <citation type="journal article" date="2017" name="Proc. Natl. Acad. Sci. U.S.A.">
        <title>Simulation of Deepwater Horizon oil plume reveals substrate specialization within a complex community of hydrocarbon-degraders.</title>
        <authorList>
            <person name="Hu P."/>
            <person name="Dubinsky E.A."/>
            <person name="Probst A.J."/>
            <person name="Wang J."/>
            <person name="Sieber C.M.K."/>
            <person name="Tom L.M."/>
            <person name="Gardinali P."/>
            <person name="Banfield J.F."/>
            <person name="Atlas R.M."/>
            <person name="Andersen G.L."/>
        </authorList>
    </citation>
    <scope>NUCLEOTIDE SEQUENCE [LARGE SCALE GENOMIC DNA]</scope>
</reference>
<comment type="caution">
    <text evidence="2">The sequence shown here is derived from an EMBL/GenBank/DDBJ whole genome shotgun (WGS) entry which is preliminary data.</text>
</comment>
<name>A0A1Y5FA64_9BACT</name>
<feature type="signal peptide" evidence="1">
    <location>
        <begin position="1"/>
        <end position="18"/>
    </location>
</feature>
<feature type="chain" id="PRO_5012396042" evidence="1">
    <location>
        <begin position="19"/>
        <end position="528"/>
    </location>
</feature>
<dbReference type="AlphaFoldDB" id="A0A1Y5FA64"/>